<dbReference type="AlphaFoldDB" id="A0AA38II76"/>
<comment type="caution">
    <text evidence="1">The sequence shown here is derived from an EMBL/GenBank/DDBJ whole genome shotgun (WGS) entry which is preliminary data.</text>
</comment>
<keyword evidence="2" id="KW-1185">Reference proteome</keyword>
<sequence length="96" mass="11064">MRNTLGTNDPSVDPNTFNNYFVNIASDILSKLSPVQMDPIKLMLNEQLSNKDYFEFLEVSVIEVRSTIKNLKNNNSRDIYGLHTLLKRSLIQLSHH</sequence>
<accession>A0AA38II76</accession>
<proteinExistence type="predicted"/>
<evidence type="ECO:0000313" key="1">
    <source>
        <dbReference type="EMBL" id="KAJ3655713.1"/>
    </source>
</evidence>
<dbReference type="Proteomes" id="UP001168821">
    <property type="component" value="Unassembled WGS sequence"/>
</dbReference>
<gene>
    <name evidence="1" type="ORF">Zmor_014833</name>
</gene>
<protein>
    <submittedName>
        <fullName evidence="1">Uncharacterized protein</fullName>
    </submittedName>
</protein>
<name>A0AA38II76_9CUCU</name>
<organism evidence="1 2">
    <name type="scientific">Zophobas morio</name>
    <dbReference type="NCBI Taxonomy" id="2755281"/>
    <lineage>
        <taxon>Eukaryota</taxon>
        <taxon>Metazoa</taxon>
        <taxon>Ecdysozoa</taxon>
        <taxon>Arthropoda</taxon>
        <taxon>Hexapoda</taxon>
        <taxon>Insecta</taxon>
        <taxon>Pterygota</taxon>
        <taxon>Neoptera</taxon>
        <taxon>Endopterygota</taxon>
        <taxon>Coleoptera</taxon>
        <taxon>Polyphaga</taxon>
        <taxon>Cucujiformia</taxon>
        <taxon>Tenebrionidae</taxon>
        <taxon>Zophobas</taxon>
    </lineage>
</organism>
<reference evidence="1" key="1">
    <citation type="journal article" date="2023" name="G3 (Bethesda)">
        <title>Whole genome assemblies of Zophobas morio and Tenebrio molitor.</title>
        <authorList>
            <person name="Kaur S."/>
            <person name="Stinson S.A."/>
            <person name="diCenzo G.C."/>
        </authorList>
    </citation>
    <scope>NUCLEOTIDE SEQUENCE</scope>
    <source>
        <strain evidence="1">QUZm001</strain>
    </source>
</reference>
<dbReference type="EMBL" id="JALNTZ010000004">
    <property type="protein sequence ID" value="KAJ3655713.1"/>
    <property type="molecule type" value="Genomic_DNA"/>
</dbReference>
<evidence type="ECO:0000313" key="2">
    <source>
        <dbReference type="Proteomes" id="UP001168821"/>
    </source>
</evidence>